<name>A0A0P7CA21_9BACT</name>
<dbReference type="RefSeq" id="WP_055143619.1">
    <property type="nucleotide sequence ID" value="NZ_JXSZ01000005.1"/>
</dbReference>
<evidence type="ECO:0000256" key="1">
    <source>
        <dbReference type="ARBA" id="ARBA00001946"/>
    </source>
</evidence>
<dbReference type="InterPro" id="IPR000086">
    <property type="entry name" value="NUDIX_hydrolase_dom"/>
</dbReference>
<protein>
    <recommendedName>
        <fullName evidence="3">Nudix hydrolase domain-containing protein</fullName>
    </recommendedName>
</protein>
<proteinExistence type="predicted"/>
<dbReference type="PROSITE" id="PS51462">
    <property type="entry name" value="NUDIX"/>
    <property type="match status" value="1"/>
</dbReference>
<dbReference type="EMBL" id="LGTQ01000005">
    <property type="protein sequence ID" value="KPM49427.1"/>
    <property type="molecule type" value="Genomic_DNA"/>
</dbReference>
<evidence type="ECO:0000256" key="2">
    <source>
        <dbReference type="ARBA" id="ARBA00022801"/>
    </source>
</evidence>
<dbReference type="Gene3D" id="3.90.79.10">
    <property type="entry name" value="Nucleoside Triphosphate Pyrophosphohydrolase"/>
    <property type="match status" value="1"/>
</dbReference>
<dbReference type="OrthoDB" id="9810648at2"/>
<sequence>MTDNLQQEIARKYGNKIRVRVCGCLLKDGKILLLRHEGIGPKGHYWNVPGGQPEKGESLKKALLREFEEETHLNVKIGGLLCQREFIQPPLHAIEFYFEVSFLGGEAKLGSDPENVVILSQLKWFSEAEFEQIDPESKPDFLKEYIQFG</sequence>
<evidence type="ECO:0000259" key="3">
    <source>
        <dbReference type="PROSITE" id="PS51462"/>
    </source>
</evidence>
<dbReference type="STRING" id="1605367.AFM12_02080"/>
<feature type="domain" description="Nudix hydrolase" evidence="3">
    <location>
        <begin position="16"/>
        <end position="147"/>
    </location>
</feature>
<reference evidence="4 5" key="1">
    <citation type="submission" date="2015-07" db="EMBL/GenBank/DDBJ databases">
        <title>The draft genome sequence of Leadbetterella sp. JN14-9.</title>
        <authorList>
            <person name="Liu Y."/>
            <person name="Du J."/>
            <person name="Shao Z."/>
        </authorList>
    </citation>
    <scope>NUCLEOTIDE SEQUENCE [LARGE SCALE GENOMIC DNA]</scope>
    <source>
        <strain evidence="4 5">JN14-9</strain>
    </source>
</reference>
<dbReference type="Pfam" id="PF00293">
    <property type="entry name" value="NUDIX"/>
    <property type="match status" value="1"/>
</dbReference>
<dbReference type="SUPFAM" id="SSF55811">
    <property type="entry name" value="Nudix"/>
    <property type="match status" value="1"/>
</dbReference>
<evidence type="ECO:0000313" key="5">
    <source>
        <dbReference type="Proteomes" id="UP000050454"/>
    </source>
</evidence>
<gene>
    <name evidence="4" type="ORF">AFM12_02080</name>
</gene>
<organism evidence="4 5">
    <name type="scientific">Jiulongibacter sediminis</name>
    <dbReference type="NCBI Taxonomy" id="1605367"/>
    <lineage>
        <taxon>Bacteria</taxon>
        <taxon>Pseudomonadati</taxon>
        <taxon>Bacteroidota</taxon>
        <taxon>Cytophagia</taxon>
        <taxon>Cytophagales</taxon>
        <taxon>Leadbetterellaceae</taxon>
        <taxon>Jiulongibacter</taxon>
    </lineage>
</organism>
<dbReference type="PANTHER" id="PTHR43046">
    <property type="entry name" value="GDP-MANNOSE MANNOSYL HYDROLASE"/>
    <property type="match status" value="1"/>
</dbReference>
<dbReference type="InterPro" id="IPR020084">
    <property type="entry name" value="NUDIX_hydrolase_CS"/>
</dbReference>
<comment type="cofactor">
    <cofactor evidence="1">
        <name>Mg(2+)</name>
        <dbReference type="ChEBI" id="CHEBI:18420"/>
    </cofactor>
</comment>
<comment type="caution">
    <text evidence="4">The sequence shown here is derived from an EMBL/GenBank/DDBJ whole genome shotgun (WGS) entry which is preliminary data.</text>
</comment>
<dbReference type="PANTHER" id="PTHR43046:SF14">
    <property type="entry name" value="MUTT_NUDIX FAMILY PROTEIN"/>
    <property type="match status" value="1"/>
</dbReference>
<dbReference type="Proteomes" id="UP000050454">
    <property type="component" value="Unassembled WGS sequence"/>
</dbReference>
<keyword evidence="5" id="KW-1185">Reference proteome</keyword>
<dbReference type="InterPro" id="IPR015797">
    <property type="entry name" value="NUDIX_hydrolase-like_dom_sf"/>
</dbReference>
<dbReference type="AlphaFoldDB" id="A0A0P7CA21"/>
<dbReference type="PROSITE" id="PS00893">
    <property type="entry name" value="NUDIX_BOX"/>
    <property type="match status" value="1"/>
</dbReference>
<evidence type="ECO:0000313" key="4">
    <source>
        <dbReference type="EMBL" id="KPM49427.1"/>
    </source>
</evidence>
<keyword evidence="2" id="KW-0378">Hydrolase</keyword>
<dbReference type="GO" id="GO:0016787">
    <property type="term" value="F:hydrolase activity"/>
    <property type="evidence" value="ECO:0007669"/>
    <property type="project" value="UniProtKB-KW"/>
</dbReference>
<accession>A0A0P7CA21</accession>